<dbReference type="AlphaFoldDB" id="A0A917RN06"/>
<dbReference type="InterPro" id="IPR006115">
    <property type="entry name" value="6PGDH_NADP-bd"/>
</dbReference>
<feature type="domain" description="3-hydroxyisobutyrate dehydrogenase-like NAD-binding" evidence="6">
    <location>
        <begin position="172"/>
        <end position="258"/>
    </location>
</feature>
<dbReference type="Gene3D" id="3.40.50.720">
    <property type="entry name" value="NAD(P)-binding Rossmann-like Domain"/>
    <property type="match status" value="1"/>
</dbReference>
<keyword evidence="8" id="KW-1185">Reference proteome</keyword>
<dbReference type="InterPro" id="IPR013328">
    <property type="entry name" value="6PGD_dom2"/>
</dbReference>
<sequence length="292" mass="30554">MTTTTRDRTLTVGFIGLGDQGAPMAQAIGESEHALHVWARRPQSLDVLAGVPYVVHATPAELAAAVDVLALCLRDDNDIWDILRTPGVPEALRPGLIIVNHGTGDPGENRRIAEHLARMGVRYLDAPVSGGGPGARARRLTTICGGDRTAFDLCAPVFDTFSAKVAYMGPAGGGQTAKLLNNAMTMSNLLNAVDLVRLAARLGIGVRAVQDVIGASSGGSAILRALGGDLTPEIAEHLQGLMRKDIEHFADAMRAAGLDPRPLHDRGVAGIDGLTEAVGLIAAEDTRSDRDA</sequence>
<evidence type="ECO:0000256" key="1">
    <source>
        <dbReference type="ARBA" id="ARBA00009080"/>
    </source>
</evidence>
<dbReference type="Pfam" id="PF03446">
    <property type="entry name" value="NAD_binding_2"/>
    <property type="match status" value="1"/>
</dbReference>
<dbReference type="RefSeq" id="WP_189167108.1">
    <property type="nucleotide sequence ID" value="NZ_BMNT01000052.1"/>
</dbReference>
<dbReference type="Pfam" id="PF14833">
    <property type="entry name" value="NAD_binding_11"/>
    <property type="match status" value="1"/>
</dbReference>
<dbReference type="InterPro" id="IPR015815">
    <property type="entry name" value="HIBADH-related"/>
</dbReference>
<organism evidence="7 8">
    <name type="scientific">Sphaerisporangium melleum</name>
    <dbReference type="NCBI Taxonomy" id="321316"/>
    <lineage>
        <taxon>Bacteria</taxon>
        <taxon>Bacillati</taxon>
        <taxon>Actinomycetota</taxon>
        <taxon>Actinomycetes</taxon>
        <taxon>Streptosporangiales</taxon>
        <taxon>Streptosporangiaceae</taxon>
        <taxon>Sphaerisporangium</taxon>
    </lineage>
</organism>
<feature type="domain" description="6-phosphogluconate dehydrogenase NADP-binding" evidence="5">
    <location>
        <begin position="11"/>
        <end position="169"/>
    </location>
</feature>
<reference evidence="7" key="2">
    <citation type="submission" date="2020-09" db="EMBL/GenBank/DDBJ databases">
        <authorList>
            <person name="Sun Q."/>
            <person name="Ohkuma M."/>
        </authorList>
    </citation>
    <scope>NUCLEOTIDE SEQUENCE</scope>
    <source>
        <strain evidence="7">JCM 13064</strain>
    </source>
</reference>
<protein>
    <submittedName>
        <fullName evidence="7">6-phosphogluconate dehydrogenase</fullName>
    </submittedName>
</protein>
<feature type="active site" evidence="4">
    <location>
        <position position="178"/>
    </location>
</feature>
<dbReference type="GO" id="GO:0051287">
    <property type="term" value="F:NAD binding"/>
    <property type="evidence" value="ECO:0007669"/>
    <property type="project" value="InterPro"/>
</dbReference>
<dbReference type="Proteomes" id="UP000645217">
    <property type="component" value="Unassembled WGS sequence"/>
</dbReference>
<proteinExistence type="inferred from homology"/>
<dbReference type="InterPro" id="IPR029154">
    <property type="entry name" value="HIBADH-like_NADP-bd"/>
</dbReference>
<evidence type="ECO:0000259" key="5">
    <source>
        <dbReference type="Pfam" id="PF03446"/>
    </source>
</evidence>
<evidence type="ECO:0000313" key="8">
    <source>
        <dbReference type="Proteomes" id="UP000645217"/>
    </source>
</evidence>
<keyword evidence="3" id="KW-0520">NAD</keyword>
<evidence type="ECO:0000259" key="6">
    <source>
        <dbReference type="Pfam" id="PF14833"/>
    </source>
</evidence>
<dbReference type="PANTHER" id="PTHR43060:SF15">
    <property type="entry name" value="3-HYDROXYISOBUTYRATE DEHYDROGENASE-LIKE 1, MITOCHONDRIAL-RELATED"/>
    <property type="match status" value="1"/>
</dbReference>
<reference evidence="7" key="1">
    <citation type="journal article" date="2014" name="Int. J. Syst. Evol. Microbiol.">
        <title>Complete genome sequence of Corynebacterium casei LMG S-19264T (=DSM 44701T), isolated from a smear-ripened cheese.</title>
        <authorList>
            <consortium name="US DOE Joint Genome Institute (JGI-PGF)"/>
            <person name="Walter F."/>
            <person name="Albersmeier A."/>
            <person name="Kalinowski J."/>
            <person name="Ruckert C."/>
        </authorList>
    </citation>
    <scope>NUCLEOTIDE SEQUENCE</scope>
    <source>
        <strain evidence="7">JCM 13064</strain>
    </source>
</reference>
<dbReference type="GO" id="GO:0016491">
    <property type="term" value="F:oxidoreductase activity"/>
    <property type="evidence" value="ECO:0007669"/>
    <property type="project" value="UniProtKB-KW"/>
</dbReference>
<evidence type="ECO:0000313" key="7">
    <source>
        <dbReference type="EMBL" id="GGL15709.1"/>
    </source>
</evidence>
<keyword evidence="2" id="KW-0560">Oxidoreductase</keyword>
<gene>
    <name evidence="7" type="ORF">GCM10007964_67120</name>
</gene>
<evidence type="ECO:0000256" key="2">
    <source>
        <dbReference type="ARBA" id="ARBA00023002"/>
    </source>
</evidence>
<evidence type="ECO:0000256" key="3">
    <source>
        <dbReference type="ARBA" id="ARBA00023027"/>
    </source>
</evidence>
<dbReference type="InterPro" id="IPR008927">
    <property type="entry name" value="6-PGluconate_DH-like_C_sf"/>
</dbReference>
<dbReference type="SUPFAM" id="SSF48179">
    <property type="entry name" value="6-phosphogluconate dehydrogenase C-terminal domain-like"/>
    <property type="match status" value="1"/>
</dbReference>
<dbReference type="SUPFAM" id="SSF51735">
    <property type="entry name" value="NAD(P)-binding Rossmann-fold domains"/>
    <property type="match status" value="1"/>
</dbReference>
<name>A0A917RN06_9ACTN</name>
<dbReference type="GO" id="GO:0050661">
    <property type="term" value="F:NADP binding"/>
    <property type="evidence" value="ECO:0007669"/>
    <property type="project" value="InterPro"/>
</dbReference>
<comment type="similarity">
    <text evidence="1">Belongs to the HIBADH-related family.</text>
</comment>
<dbReference type="EMBL" id="BMNT01000052">
    <property type="protein sequence ID" value="GGL15709.1"/>
    <property type="molecule type" value="Genomic_DNA"/>
</dbReference>
<accession>A0A917RN06</accession>
<comment type="caution">
    <text evidence="7">The sequence shown here is derived from an EMBL/GenBank/DDBJ whole genome shotgun (WGS) entry which is preliminary data.</text>
</comment>
<dbReference type="PIRSF" id="PIRSF000103">
    <property type="entry name" value="HIBADH"/>
    <property type="match status" value="1"/>
</dbReference>
<dbReference type="PANTHER" id="PTHR43060">
    <property type="entry name" value="3-HYDROXYISOBUTYRATE DEHYDROGENASE-LIKE 1, MITOCHONDRIAL-RELATED"/>
    <property type="match status" value="1"/>
</dbReference>
<dbReference type="Gene3D" id="1.10.1040.10">
    <property type="entry name" value="N-(1-d-carboxylethyl)-l-norvaline Dehydrogenase, domain 2"/>
    <property type="match status" value="1"/>
</dbReference>
<dbReference type="InterPro" id="IPR036291">
    <property type="entry name" value="NAD(P)-bd_dom_sf"/>
</dbReference>
<evidence type="ECO:0000256" key="4">
    <source>
        <dbReference type="PIRSR" id="PIRSR000103-1"/>
    </source>
</evidence>